<evidence type="ECO:0000256" key="3">
    <source>
        <dbReference type="ARBA" id="ARBA00023288"/>
    </source>
</evidence>
<dbReference type="InterPro" id="IPR008257">
    <property type="entry name" value="Pept_M19"/>
</dbReference>
<sequence length="577" mass="63573">MAWHGETYCLIGGYRVYGDAPLPTPAKAEQEEKPVPRRAPKRQRVQEESDQDLGCPGAKVPRLKLKHGGKGLSRPSSIPACSALSKMSLTGLKGPWVLGHGPSVFLLVLLLLGPSQPLIWTQTKPGFSGASTTSSIPRALTKPDISSIPTTPGNPIFPDLRERARALMQEFPLIDGHNDMPLVLRQFYQNGLQDANLRNFTHGQTSLNRLKDGLVGAQFWAAYVPCQTQDRDALRLTLEQIDLIRRMCASYSELELVTSVKVKIYSSTQKLACLIGVEGGHSLDNSLAVLRSFYLLGVRYLTLTHTCNTPWAETSSKGVHAFYSSVTGLTSFGEKVVAEMNRLGMMVDLSHVSDAAARRALEVSQAPVIFSHSAARAVCPNARNLPDDLLQLLKKNGGIVMVTFSVGVLPCNPLANVSTVAEKGQQKHQLTPPRDTHFVSVIGSEFIGIGGDYDGTKQFPRGLEDVSTYPVLIEELLRRGWNEQELQDILRGNLLRVFRQVEQVRDKSKWQSPLEDMIPEEQLDSACHSALRPQKQHPEKNQPETPEYHILKFSHSKSSPHIVPSLAIVTTLLGLIV</sequence>
<protein>
    <recommendedName>
        <fullName evidence="4">Dipeptidase</fullName>
        <ecNumber evidence="4">3.4.13.19</ecNumber>
    </recommendedName>
</protein>
<evidence type="ECO:0000313" key="6">
    <source>
        <dbReference type="Ensembl" id="ENSMSIP00000006551.1"/>
    </source>
</evidence>
<organism evidence="6 7">
    <name type="scientific">Mus spicilegus</name>
    <name type="common">Mound-building mouse</name>
    <dbReference type="NCBI Taxonomy" id="10103"/>
    <lineage>
        <taxon>Eukaryota</taxon>
        <taxon>Metazoa</taxon>
        <taxon>Chordata</taxon>
        <taxon>Craniata</taxon>
        <taxon>Vertebrata</taxon>
        <taxon>Euteleostomi</taxon>
        <taxon>Mammalia</taxon>
        <taxon>Eutheria</taxon>
        <taxon>Euarchontoglires</taxon>
        <taxon>Glires</taxon>
        <taxon>Rodentia</taxon>
        <taxon>Myomorpha</taxon>
        <taxon>Muroidea</taxon>
        <taxon>Muridae</taxon>
        <taxon>Murinae</taxon>
        <taxon>Mus</taxon>
        <taxon>Mus</taxon>
    </lineage>
</organism>
<keyword evidence="7" id="KW-1185">Reference proteome</keyword>
<evidence type="ECO:0000256" key="4">
    <source>
        <dbReference type="RuleBase" id="RU341113"/>
    </source>
</evidence>
<dbReference type="GeneTree" id="ENSGT00940000160211"/>
<dbReference type="InterPro" id="IPR032466">
    <property type="entry name" value="Metal_Hydrolase"/>
</dbReference>
<dbReference type="GO" id="GO:1901749">
    <property type="term" value="P:leukotriene D4 catabolic process"/>
    <property type="evidence" value="ECO:0007669"/>
    <property type="project" value="Ensembl"/>
</dbReference>
<dbReference type="GO" id="GO:0006508">
    <property type="term" value="P:proteolysis"/>
    <property type="evidence" value="ECO:0007669"/>
    <property type="project" value="UniProtKB-KW"/>
</dbReference>
<dbReference type="PANTHER" id="PTHR10443">
    <property type="entry name" value="MICROSOMAL DIPEPTIDASE"/>
    <property type="match status" value="1"/>
</dbReference>
<keyword evidence="4" id="KW-0862">Zinc</keyword>
<dbReference type="GO" id="GO:0098552">
    <property type="term" value="C:side of membrane"/>
    <property type="evidence" value="ECO:0007669"/>
    <property type="project" value="UniProtKB-KW"/>
</dbReference>
<reference evidence="6" key="1">
    <citation type="submission" date="2025-08" db="UniProtKB">
        <authorList>
            <consortium name="Ensembl"/>
        </authorList>
    </citation>
    <scope>IDENTIFICATION</scope>
</reference>
<dbReference type="Proteomes" id="UP000694415">
    <property type="component" value="Unplaced"/>
</dbReference>
<evidence type="ECO:0000313" key="7">
    <source>
        <dbReference type="Proteomes" id="UP000694415"/>
    </source>
</evidence>
<keyword evidence="2 4" id="KW-0336">GPI-anchor</keyword>
<dbReference type="InterPro" id="IPR000180">
    <property type="entry name" value="Dipep_AS"/>
</dbReference>
<dbReference type="FunFam" id="3.20.20.140:FF:000030">
    <property type="entry name" value="Dipeptidase"/>
    <property type="match status" value="1"/>
</dbReference>
<comment type="subcellular location">
    <subcellularLocation>
        <location evidence="1 4">Membrane</location>
        <topology evidence="1 4">Lipid-anchor</topology>
        <topology evidence="1 4">GPI-anchor</topology>
    </subcellularLocation>
</comment>
<keyword evidence="3" id="KW-0449">Lipoprotein</keyword>
<keyword evidence="4" id="KW-0479">Metal-binding</keyword>
<keyword evidence="4" id="KW-0645">Protease</keyword>
<name>A0A8C6GIJ4_MUSSI</name>
<comment type="subunit">
    <text evidence="4">Homodimer; disulfide-linked.</text>
</comment>
<keyword evidence="4" id="KW-0224">Dipeptidase</keyword>
<dbReference type="Gene3D" id="3.20.20.140">
    <property type="entry name" value="Metal-dependent hydrolases"/>
    <property type="match status" value="1"/>
</dbReference>
<evidence type="ECO:0000256" key="1">
    <source>
        <dbReference type="ARBA" id="ARBA00004589"/>
    </source>
</evidence>
<dbReference type="Ensembl" id="ENSMSIT00000008291.1">
    <property type="protein sequence ID" value="ENSMSIP00000006551.1"/>
    <property type="gene ID" value="ENSMSIG00000005820.1"/>
</dbReference>
<dbReference type="AlphaFoldDB" id="A0A8C6GIJ4"/>
<keyword evidence="2 4" id="KW-0472">Membrane</keyword>
<evidence type="ECO:0000256" key="5">
    <source>
        <dbReference type="SAM" id="MobiDB-lite"/>
    </source>
</evidence>
<dbReference type="Pfam" id="PF01244">
    <property type="entry name" value="Peptidase_M19"/>
    <property type="match status" value="1"/>
</dbReference>
<proteinExistence type="inferred from homology"/>
<reference evidence="6" key="2">
    <citation type="submission" date="2025-09" db="UniProtKB">
        <authorList>
            <consortium name="Ensembl"/>
        </authorList>
    </citation>
    <scope>IDENTIFICATION</scope>
</reference>
<comment type="catalytic activity">
    <reaction evidence="4">
        <text>an L-aminoacyl-L-amino acid + H2O = 2 an L-alpha-amino acid</text>
        <dbReference type="Rhea" id="RHEA:48940"/>
        <dbReference type="ChEBI" id="CHEBI:15377"/>
        <dbReference type="ChEBI" id="CHEBI:59869"/>
        <dbReference type="ChEBI" id="CHEBI:77460"/>
        <dbReference type="EC" id="3.4.13.19"/>
    </reaction>
</comment>
<dbReference type="GO" id="GO:0070573">
    <property type="term" value="F:metallodipeptidase activity"/>
    <property type="evidence" value="ECO:0007669"/>
    <property type="project" value="InterPro"/>
</dbReference>
<accession>A0A8C6GIJ4</accession>
<comment type="cofactor">
    <cofactor evidence="4">
        <name>Zn(2+)</name>
        <dbReference type="ChEBI" id="CHEBI:29105"/>
    </cofactor>
</comment>
<comment type="similarity">
    <text evidence="4">Belongs to the metallo-dependent hydrolases superfamily. Peptidase M19 family.</text>
</comment>
<dbReference type="EC" id="3.4.13.19" evidence="4"/>
<evidence type="ECO:0000256" key="2">
    <source>
        <dbReference type="ARBA" id="ARBA00022622"/>
    </source>
</evidence>
<dbReference type="GO" id="GO:0046872">
    <property type="term" value="F:metal ion binding"/>
    <property type="evidence" value="ECO:0007669"/>
    <property type="project" value="UniProtKB-UniRule"/>
</dbReference>
<keyword evidence="2 4" id="KW-0325">Glycoprotein</keyword>
<feature type="region of interest" description="Disordered" evidence="5">
    <location>
        <begin position="130"/>
        <end position="153"/>
    </location>
</feature>
<dbReference type="SUPFAM" id="SSF51556">
    <property type="entry name" value="Metallo-dependent hydrolases"/>
    <property type="match status" value="1"/>
</dbReference>
<dbReference type="PROSITE" id="PS51365">
    <property type="entry name" value="RENAL_DIPEPTIDASE_2"/>
    <property type="match status" value="1"/>
</dbReference>
<keyword evidence="4" id="KW-0482">Metalloprotease</keyword>
<dbReference type="CDD" id="cd01301">
    <property type="entry name" value="rDP_like"/>
    <property type="match status" value="1"/>
</dbReference>
<keyword evidence="4" id="KW-0378">Hydrolase</keyword>
<keyword evidence="4" id="KW-1015">Disulfide bond</keyword>
<feature type="region of interest" description="Disordered" evidence="5">
    <location>
        <begin position="24"/>
        <end position="71"/>
    </location>
</feature>
<dbReference type="PROSITE" id="PS00869">
    <property type="entry name" value="RENAL_DIPEPTIDASE_1"/>
    <property type="match status" value="1"/>
</dbReference>
<dbReference type="PANTHER" id="PTHR10443:SF9">
    <property type="entry name" value="DIPEPTIDASE 2"/>
    <property type="match status" value="1"/>
</dbReference>